<organism evidence="1 2">
    <name type="scientific">Thermothielavioides terrestris (strain ATCC 38088 / NRRL 8126)</name>
    <name type="common">Thielavia terrestris</name>
    <dbReference type="NCBI Taxonomy" id="578455"/>
    <lineage>
        <taxon>Eukaryota</taxon>
        <taxon>Fungi</taxon>
        <taxon>Dikarya</taxon>
        <taxon>Ascomycota</taxon>
        <taxon>Pezizomycotina</taxon>
        <taxon>Sordariomycetes</taxon>
        <taxon>Sordariomycetidae</taxon>
        <taxon>Sordariales</taxon>
        <taxon>Chaetomiaceae</taxon>
        <taxon>Thermothielavioides</taxon>
        <taxon>Thermothielavioides terrestris</taxon>
    </lineage>
</organism>
<evidence type="ECO:0000313" key="2">
    <source>
        <dbReference type="Proteomes" id="UP000008181"/>
    </source>
</evidence>
<gene>
    <name evidence="1" type="ORF">THITE_2109082</name>
</gene>
<dbReference type="KEGG" id="ttt:THITE_2109082"/>
<dbReference type="OrthoDB" id="5411533at2759"/>
<dbReference type="GeneID" id="11523613"/>
<name>G2QTI1_THETT</name>
<dbReference type="HOGENOM" id="CLU_2851301_0_0_1"/>
<proteinExistence type="predicted"/>
<reference evidence="1 2" key="1">
    <citation type="journal article" date="2011" name="Nat. Biotechnol.">
        <title>Comparative genomic analysis of the thermophilic biomass-degrading fungi Myceliophthora thermophila and Thielavia terrestris.</title>
        <authorList>
            <person name="Berka R.M."/>
            <person name="Grigoriev I.V."/>
            <person name="Otillar R."/>
            <person name="Salamov A."/>
            <person name="Grimwood J."/>
            <person name="Reid I."/>
            <person name="Ishmael N."/>
            <person name="John T."/>
            <person name="Darmond C."/>
            <person name="Moisan M.-C."/>
            <person name="Henrissat B."/>
            <person name="Coutinho P.M."/>
            <person name="Lombard V."/>
            <person name="Natvig D.O."/>
            <person name="Lindquist E."/>
            <person name="Schmutz J."/>
            <person name="Lucas S."/>
            <person name="Harris P."/>
            <person name="Powlowski J."/>
            <person name="Bellemare A."/>
            <person name="Taylor D."/>
            <person name="Butler G."/>
            <person name="de Vries R.P."/>
            <person name="Allijn I.E."/>
            <person name="van den Brink J."/>
            <person name="Ushinsky S."/>
            <person name="Storms R."/>
            <person name="Powell A.J."/>
            <person name="Paulsen I.T."/>
            <person name="Elbourne L.D.H."/>
            <person name="Baker S.E."/>
            <person name="Magnuson J."/>
            <person name="LaBoissiere S."/>
            <person name="Clutterbuck A.J."/>
            <person name="Martinez D."/>
            <person name="Wogulis M."/>
            <person name="de Leon A.L."/>
            <person name="Rey M.W."/>
            <person name="Tsang A."/>
        </authorList>
    </citation>
    <scope>NUCLEOTIDE SEQUENCE [LARGE SCALE GENOMIC DNA]</scope>
    <source>
        <strain evidence="2">ATCC 38088 / NRRL 8126</strain>
    </source>
</reference>
<dbReference type="RefSeq" id="XP_003649934.1">
    <property type="nucleotide sequence ID" value="XM_003649886.1"/>
</dbReference>
<dbReference type="AlphaFoldDB" id="G2QTI1"/>
<keyword evidence="2" id="KW-1185">Reference proteome</keyword>
<evidence type="ECO:0000313" key="1">
    <source>
        <dbReference type="EMBL" id="AEO63598.1"/>
    </source>
</evidence>
<dbReference type="EMBL" id="CP003009">
    <property type="protein sequence ID" value="AEO63598.1"/>
    <property type="molecule type" value="Genomic_DNA"/>
</dbReference>
<sequence>MVPPPSQPPARTGMSLYANLLETDSSASISRDPVLFKDEATAKKTIDPGMVATAESTVFWIYNRD</sequence>
<accession>G2QTI1</accession>
<protein>
    <submittedName>
        <fullName evidence="1">Uncharacterized protein</fullName>
    </submittedName>
</protein>
<dbReference type="Proteomes" id="UP000008181">
    <property type="component" value="Chromosome 1"/>
</dbReference>